<reference evidence="2 3" key="1">
    <citation type="journal article" date="2016" name="Nat. Commun.">
        <title>Thousands of microbial genomes shed light on interconnected biogeochemical processes in an aquifer system.</title>
        <authorList>
            <person name="Anantharaman K."/>
            <person name="Brown C.T."/>
            <person name="Hug L.A."/>
            <person name="Sharon I."/>
            <person name="Castelle C.J."/>
            <person name="Probst A.J."/>
            <person name="Thomas B.C."/>
            <person name="Singh A."/>
            <person name="Wilkins M.J."/>
            <person name="Karaoz U."/>
            <person name="Brodie E.L."/>
            <person name="Williams K.H."/>
            <person name="Hubbard S.S."/>
            <person name="Banfield J.F."/>
        </authorList>
    </citation>
    <scope>NUCLEOTIDE SEQUENCE [LARGE SCALE GENOMIC DNA]</scope>
</reference>
<protein>
    <recommendedName>
        <fullName evidence="4">POTRA domain-containing protein</fullName>
    </recommendedName>
</protein>
<keyword evidence="1" id="KW-1133">Transmembrane helix</keyword>
<dbReference type="STRING" id="1817832.A3J48_00430"/>
<dbReference type="EMBL" id="MFES01000030">
    <property type="protein sequence ID" value="OGE84941.1"/>
    <property type="molecule type" value="Genomic_DNA"/>
</dbReference>
<feature type="transmembrane region" description="Helical" evidence="1">
    <location>
        <begin position="53"/>
        <end position="77"/>
    </location>
</feature>
<gene>
    <name evidence="2" type="ORF">A3J48_00430</name>
</gene>
<dbReference type="AlphaFoldDB" id="A0A1F5P4U8"/>
<evidence type="ECO:0000313" key="3">
    <source>
        <dbReference type="Proteomes" id="UP000176786"/>
    </source>
</evidence>
<name>A0A1F5P4U8_9BACT</name>
<keyword evidence="1" id="KW-0472">Membrane</keyword>
<sequence>MTLRFNGRGRATGLKNKVNPSLRFRRQNFQAKIETQKMKNSAKRYHSGGSFGIFTPVGLAAALGGLILVVVCSWFFVFSAKFLVNQAAIEGGTTLTAEQIDKIFYNLQDKRIFFIIPGNHYLFLDAKDISAEAQKLYPHIEAATNFQKDFPNKVVFGLAEKKYAFVLIGNDGRHYLVDAGGIVLGALRTAAPEGLIYLKTAEPSGSLLPGAKVLNEAFLGFAEKIKELWPAAWQFKPVSMEIYSEKEAGEHRIFTSEGWFIKTERGDNPENLIQNLSLILQDEIKTDEVRQNLAYIDLRLSNRAFYCSKGQACSR</sequence>
<comment type="caution">
    <text evidence="2">The sequence shown here is derived from an EMBL/GenBank/DDBJ whole genome shotgun (WGS) entry which is preliminary data.</text>
</comment>
<proteinExistence type="predicted"/>
<evidence type="ECO:0000313" key="2">
    <source>
        <dbReference type="EMBL" id="OGE84941.1"/>
    </source>
</evidence>
<organism evidence="2 3">
    <name type="scientific">Candidatus Doudnabacteria bacterium RIFCSPHIGHO2_02_FULL_46_11</name>
    <dbReference type="NCBI Taxonomy" id="1817832"/>
    <lineage>
        <taxon>Bacteria</taxon>
        <taxon>Candidatus Doudnaibacteriota</taxon>
    </lineage>
</organism>
<evidence type="ECO:0008006" key="4">
    <source>
        <dbReference type="Google" id="ProtNLM"/>
    </source>
</evidence>
<keyword evidence="1" id="KW-0812">Transmembrane</keyword>
<dbReference type="Proteomes" id="UP000176786">
    <property type="component" value="Unassembled WGS sequence"/>
</dbReference>
<evidence type="ECO:0000256" key="1">
    <source>
        <dbReference type="SAM" id="Phobius"/>
    </source>
</evidence>
<accession>A0A1F5P4U8</accession>